<protein>
    <recommendedName>
        <fullName evidence="1">EF-hand domain-containing protein</fullName>
    </recommendedName>
</protein>
<gene>
    <name evidence="2" type="ORF">TSPGSL018_20735</name>
</gene>
<dbReference type="PROSITE" id="PS50222">
    <property type="entry name" value="EF_HAND_2"/>
    <property type="match status" value="1"/>
</dbReference>
<dbReference type="SUPFAM" id="SSF47473">
    <property type="entry name" value="EF-hand"/>
    <property type="match status" value="1"/>
</dbReference>
<dbReference type="InterPro" id="IPR011992">
    <property type="entry name" value="EF-hand-dom_pair"/>
</dbReference>
<dbReference type="EMBL" id="GBEZ01023477">
    <property type="protein sequence ID" value="JAC63415.1"/>
    <property type="molecule type" value="Transcribed_RNA"/>
</dbReference>
<dbReference type="AlphaFoldDB" id="A0A061QY70"/>
<feature type="domain" description="EF-hand" evidence="1">
    <location>
        <begin position="90"/>
        <end position="125"/>
    </location>
</feature>
<dbReference type="Gene3D" id="1.10.238.10">
    <property type="entry name" value="EF-hand"/>
    <property type="match status" value="1"/>
</dbReference>
<evidence type="ECO:0000259" key="1">
    <source>
        <dbReference type="PROSITE" id="PS50222"/>
    </source>
</evidence>
<name>A0A061QY70_9CHLO</name>
<evidence type="ECO:0000313" key="2">
    <source>
        <dbReference type="EMBL" id="JAC63415.1"/>
    </source>
</evidence>
<proteinExistence type="predicted"/>
<dbReference type="InterPro" id="IPR002048">
    <property type="entry name" value="EF_hand_dom"/>
</dbReference>
<dbReference type="GO" id="GO:0005509">
    <property type="term" value="F:calcium ion binding"/>
    <property type="evidence" value="ECO:0007669"/>
    <property type="project" value="InterPro"/>
</dbReference>
<organism evidence="2">
    <name type="scientific">Tetraselmis sp. GSL018</name>
    <dbReference type="NCBI Taxonomy" id="582737"/>
    <lineage>
        <taxon>Eukaryota</taxon>
        <taxon>Viridiplantae</taxon>
        <taxon>Chlorophyta</taxon>
        <taxon>core chlorophytes</taxon>
        <taxon>Chlorodendrophyceae</taxon>
        <taxon>Chlorodendrales</taxon>
        <taxon>Chlorodendraceae</taxon>
        <taxon>Tetraselmis</taxon>
    </lineage>
</organism>
<reference evidence="2" key="1">
    <citation type="submission" date="2014-05" db="EMBL/GenBank/DDBJ databases">
        <title>The transcriptome of the halophilic microalga Tetraselmis sp. GSL018 isolated from the Great Salt Lake, Utah.</title>
        <authorList>
            <person name="Jinkerson R.E."/>
            <person name="D'Adamo S."/>
            <person name="Posewitz M.C."/>
        </authorList>
    </citation>
    <scope>NUCLEOTIDE SEQUENCE</scope>
    <source>
        <strain evidence="2">GSL018</strain>
    </source>
</reference>
<sequence>MPSQFCRTNLLPRPLQDIHCSIKLADLRRRPETEWSSTYDEEFNLKAPAAPALETMAVRRPLYTTGYVLTPITKTAAQEIRSQVFPDNETKAREIKFLFKELDVAGLGLVSRVEFASVIENAGLRISPHNLKDLMNHYGTERVSTLRVVNYVDFLCEVLPEAYNKACTA</sequence>
<accession>A0A061QY70</accession>